<reference evidence="7 8" key="1">
    <citation type="submission" date="2020-08" db="EMBL/GenBank/DDBJ databases">
        <authorList>
            <person name="Hejnol A."/>
        </authorList>
    </citation>
    <scope>NUCLEOTIDE SEQUENCE [LARGE SCALE GENOMIC DNA]</scope>
</reference>
<dbReference type="AlphaFoldDB" id="A0A7I8W987"/>
<proteinExistence type="inferred from homology"/>
<dbReference type="PANTHER" id="PTHR13693">
    <property type="entry name" value="CLASS II AMINOTRANSFERASE/8-AMINO-7-OXONONANOATE SYNTHASE"/>
    <property type="match status" value="1"/>
</dbReference>
<dbReference type="GO" id="GO:0008710">
    <property type="term" value="F:8-amino-7-oxononanoate synthase activity"/>
    <property type="evidence" value="ECO:0007669"/>
    <property type="project" value="TreeGrafter"/>
</dbReference>
<protein>
    <recommendedName>
        <fullName evidence="6">Aminotransferase class I/classII large domain-containing protein</fullName>
    </recommendedName>
</protein>
<evidence type="ECO:0000256" key="5">
    <source>
        <dbReference type="ARBA" id="ARBA00023315"/>
    </source>
</evidence>
<dbReference type="OrthoDB" id="9988688at2759"/>
<dbReference type="InterPro" id="IPR050087">
    <property type="entry name" value="AON_synthase_class-II"/>
</dbReference>
<organism evidence="7 8">
    <name type="scientific">Dimorphilus gyrociliatus</name>
    <dbReference type="NCBI Taxonomy" id="2664684"/>
    <lineage>
        <taxon>Eukaryota</taxon>
        <taxon>Metazoa</taxon>
        <taxon>Spiralia</taxon>
        <taxon>Lophotrochozoa</taxon>
        <taxon>Annelida</taxon>
        <taxon>Polychaeta</taxon>
        <taxon>Polychaeta incertae sedis</taxon>
        <taxon>Dinophilidae</taxon>
        <taxon>Dimorphilus</taxon>
    </lineage>
</organism>
<dbReference type="PANTHER" id="PTHR13693:SF100">
    <property type="entry name" value="8-AMINO-7-OXONONANOATE SYNTHASE"/>
    <property type="match status" value="1"/>
</dbReference>
<dbReference type="SUPFAM" id="SSF53383">
    <property type="entry name" value="PLP-dependent transferases"/>
    <property type="match status" value="1"/>
</dbReference>
<dbReference type="Proteomes" id="UP000549394">
    <property type="component" value="Unassembled WGS sequence"/>
</dbReference>
<dbReference type="GO" id="GO:0030170">
    <property type="term" value="F:pyridoxal phosphate binding"/>
    <property type="evidence" value="ECO:0007669"/>
    <property type="project" value="InterPro"/>
</dbReference>
<evidence type="ECO:0000313" key="8">
    <source>
        <dbReference type="Proteomes" id="UP000549394"/>
    </source>
</evidence>
<dbReference type="InterPro" id="IPR015421">
    <property type="entry name" value="PyrdxlP-dep_Trfase_major"/>
</dbReference>
<evidence type="ECO:0000256" key="2">
    <source>
        <dbReference type="ARBA" id="ARBA00008392"/>
    </source>
</evidence>
<keyword evidence="5" id="KW-0012">Acyltransferase</keyword>
<dbReference type="InterPro" id="IPR015422">
    <property type="entry name" value="PyrdxlP-dep_Trfase_small"/>
</dbReference>
<evidence type="ECO:0000256" key="3">
    <source>
        <dbReference type="ARBA" id="ARBA00022679"/>
    </source>
</evidence>
<name>A0A7I8W987_9ANNE</name>
<dbReference type="Gene3D" id="3.40.640.10">
    <property type="entry name" value="Type I PLP-dependent aspartate aminotransferase-like (Major domain)"/>
    <property type="match status" value="1"/>
</dbReference>
<gene>
    <name evidence="7" type="ORF">DGYR_LOCUS12184</name>
</gene>
<keyword evidence="4" id="KW-0663">Pyridoxal phosphate</keyword>
<evidence type="ECO:0000259" key="6">
    <source>
        <dbReference type="Pfam" id="PF00155"/>
    </source>
</evidence>
<accession>A0A7I8W987</accession>
<evidence type="ECO:0000256" key="4">
    <source>
        <dbReference type="ARBA" id="ARBA00022898"/>
    </source>
</evidence>
<feature type="domain" description="Aminotransferase class I/classII large" evidence="6">
    <location>
        <begin position="112"/>
        <end position="410"/>
    </location>
</feature>
<comment type="caution">
    <text evidence="7">The sequence shown here is derived from an EMBL/GenBank/DDBJ whole genome shotgun (WGS) entry which is preliminary data.</text>
</comment>
<dbReference type="InterPro" id="IPR015424">
    <property type="entry name" value="PyrdxlP-dep_Trfase"/>
</dbReference>
<dbReference type="InterPro" id="IPR004839">
    <property type="entry name" value="Aminotransferase_I/II_large"/>
</dbReference>
<keyword evidence="3" id="KW-0808">Transferase</keyword>
<evidence type="ECO:0000313" key="7">
    <source>
        <dbReference type="EMBL" id="CAD5124679.1"/>
    </source>
</evidence>
<dbReference type="Pfam" id="PF00155">
    <property type="entry name" value="Aminotran_1_2"/>
    <property type="match status" value="1"/>
</dbReference>
<dbReference type="EMBL" id="CAJFCJ010000022">
    <property type="protein sequence ID" value="CAD5124679.1"/>
    <property type="molecule type" value="Genomic_DNA"/>
</dbReference>
<comment type="similarity">
    <text evidence="2">Belongs to the class-II pyridoxal-phosphate-dependent aminotransferase family.</text>
</comment>
<sequence>MLRSQKLLKAVKFPALLARYQSTAEQAAAKGKPLQIMSSAFVQKTKYIRTAFGDLYPDTTRGDIDMSSCDYLNYALHPYLNKIDGESIIRRGRISFNRSGCYVRPPASSVYRLEDAITEHTGGYQTCFVNSGTEANVAIFQAILENRPELPIYLDKFSHATMVLGANAAGRSDILTFKHNRLDHLRKMIDENGPGLIGVDSVYSAYGTVAPLEQLTELTRDTGSILLVDESHTYGICGEHGEGVVKELGLEKDVHVRTMSTGKALGAGGGAIVLNEAVGDHIEDIRKGTRMSIFSLAPQDCIADRLLETLRLLKEEKWKRTDLYDKIKYFRESCMEMGYNGLFVKGETPIITFVIGPVDMATEMYKDFVEKQIFPSPHVYPASPRNRTAVRFTVCHGVTYEQLNHVLDTLRNLREKYKPETWVDAQGIDLF</sequence>
<comment type="cofactor">
    <cofactor evidence="1">
        <name>pyridoxal 5'-phosphate</name>
        <dbReference type="ChEBI" id="CHEBI:597326"/>
    </cofactor>
</comment>
<keyword evidence="8" id="KW-1185">Reference proteome</keyword>
<dbReference type="Gene3D" id="3.90.1150.10">
    <property type="entry name" value="Aspartate Aminotransferase, domain 1"/>
    <property type="match status" value="1"/>
</dbReference>
<dbReference type="GO" id="GO:0009102">
    <property type="term" value="P:biotin biosynthetic process"/>
    <property type="evidence" value="ECO:0007669"/>
    <property type="project" value="TreeGrafter"/>
</dbReference>
<evidence type="ECO:0000256" key="1">
    <source>
        <dbReference type="ARBA" id="ARBA00001933"/>
    </source>
</evidence>